<feature type="coiled-coil region" evidence="1">
    <location>
        <begin position="43"/>
        <end position="117"/>
    </location>
</feature>
<protein>
    <submittedName>
        <fullName evidence="3">Uncharacterized protein</fullName>
    </submittedName>
</protein>
<organism evidence="3 4">
    <name type="scientific">Brevibacillus choshinensis</name>
    <dbReference type="NCBI Taxonomy" id="54911"/>
    <lineage>
        <taxon>Bacteria</taxon>
        <taxon>Bacillati</taxon>
        <taxon>Bacillota</taxon>
        <taxon>Bacilli</taxon>
        <taxon>Bacillales</taxon>
        <taxon>Paenibacillaceae</taxon>
        <taxon>Brevibacillus</taxon>
    </lineage>
</organism>
<comment type="caution">
    <text evidence="3">The sequence shown here is derived from an EMBL/GenBank/DDBJ whole genome shotgun (WGS) entry which is preliminary data.</text>
</comment>
<feature type="chain" id="PRO_5045045759" evidence="2">
    <location>
        <begin position="25"/>
        <end position="230"/>
    </location>
</feature>
<keyword evidence="4" id="KW-1185">Reference proteome</keyword>
<keyword evidence="2" id="KW-0732">Signal</keyword>
<evidence type="ECO:0000256" key="1">
    <source>
        <dbReference type="SAM" id="Coils"/>
    </source>
</evidence>
<keyword evidence="1" id="KW-0175">Coiled coil</keyword>
<reference evidence="3 4" key="1">
    <citation type="submission" date="2015-09" db="EMBL/GenBank/DDBJ databases">
        <title>Genome sequencing project for genomic taxonomy and phylogenomics of Bacillus-like bacteria.</title>
        <authorList>
            <person name="Liu B."/>
            <person name="Wang J."/>
            <person name="Zhu Y."/>
            <person name="Liu G."/>
            <person name="Chen Q."/>
            <person name="Chen Z."/>
            <person name="Lan J."/>
            <person name="Che J."/>
            <person name="Ge C."/>
            <person name="Shi H."/>
            <person name="Pan Z."/>
            <person name="Liu X."/>
        </authorList>
    </citation>
    <scope>NUCLEOTIDE SEQUENCE [LARGE SCALE GENOMIC DNA]</scope>
    <source>
        <strain evidence="3 4">DSM 8552</strain>
    </source>
</reference>
<dbReference type="RefSeq" id="WP_055746018.1">
    <property type="nucleotide sequence ID" value="NZ_LJJB01000010.1"/>
</dbReference>
<accession>A0ABR5N919</accession>
<evidence type="ECO:0000313" key="4">
    <source>
        <dbReference type="Proteomes" id="UP000051063"/>
    </source>
</evidence>
<dbReference type="EMBL" id="LJJB01000010">
    <property type="protein sequence ID" value="KQL46919.1"/>
    <property type="molecule type" value="Genomic_DNA"/>
</dbReference>
<evidence type="ECO:0000256" key="2">
    <source>
        <dbReference type="SAM" id="SignalP"/>
    </source>
</evidence>
<proteinExistence type="predicted"/>
<feature type="signal peptide" evidence="2">
    <location>
        <begin position="1"/>
        <end position="24"/>
    </location>
</feature>
<sequence>MKKFLSVSLLTTSLLASSTGIIHAEEKPVKEPKLKQTAEYQQLQTLQGQSKELNIELKAQGEKNKAMWDSFRGDIPQEVRDTVKAAMAELKPLREENKNLSVQLKEAKQAKDKEKVASIKAALEANHQTIEAKLAPIADEVAQVKEGHKNLKEPLAEVKPIRDAKKTNKDEAHQVKQEIKDTITSAKESFKDGDAAWQSSLNDAIDLTEQLNALKSEILSQKTTIYETLK</sequence>
<evidence type="ECO:0000313" key="3">
    <source>
        <dbReference type="EMBL" id="KQL46919.1"/>
    </source>
</evidence>
<dbReference type="Proteomes" id="UP000051063">
    <property type="component" value="Unassembled WGS sequence"/>
</dbReference>
<name>A0ABR5N919_BRECH</name>
<gene>
    <name evidence="3" type="ORF">AN963_18840</name>
</gene>